<dbReference type="InterPro" id="IPR029510">
    <property type="entry name" value="Ald_DH_CS_GLU"/>
</dbReference>
<keyword evidence="3" id="KW-0520">NAD</keyword>
<dbReference type="InterPro" id="IPR016163">
    <property type="entry name" value="Ald_DH_C"/>
</dbReference>
<reference evidence="8 9" key="1">
    <citation type="submission" date="2018-05" db="EMBL/GenBank/DDBJ databases">
        <title>Genomic Encyclopedia of Type Strains, Phase IV (KMG-IV): sequencing the most valuable type-strain genomes for metagenomic binning, comparative biology and taxonomic classification.</title>
        <authorList>
            <person name="Goeker M."/>
        </authorList>
    </citation>
    <scope>NUCLEOTIDE SEQUENCE [LARGE SCALE GENOMIC DNA]</scope>
    <source>
        <strain evidence="8 9">DSM 3183</strain>
    </source>
</reference>
<dbReference type="InterPro" id="IPR016162">
    <property type="entry name" value="Ald_DH_N"/>
</dbReference>
<dbReference type="GO" id="GO:0004029">
    <property type="term" value="F:aldehyde dehydrogenase (NAD+) activity"/>
    <property type="evidence" value="ECO:0007669"/>
    <property type="project" value="UniProtKB-EC"/>
</dbReference>
<evidence type="ECO:0000313" key="8">
    <source>
        <dbReference type="EMBL" id="PXW74514.1"/>
    </source>
</evidence>
<evidence type="ECO:0000313" key="9">
    <source>
        <dbReference type="Proteomes" id="UP000248014"/>
    </source>
</evidence>
<comment type="subunit">
    <text evidence="1">Homotetramer.</text>
</comment>
<evidence type="ECO:0000256" key="1">
    <source>
        <dbReference type="ARBA" id="ARBA00011881"/>
    </source>
</evidence>
<evidence type="ECO:0000256" key="3">
    <source>
        <dbReference type="ARBA" id="ARBA00023027"/>
    </source>
</evidence>
<dbReference type="Proteomes" id="UP000248014">
    <property type="component" value="Unassembled WGS sequence"/>
</dbReference>
<dbReference type="PROSITE" id="PS00687">
    <property type="entry name" value="ALDEHYDE_DEHYDR_GLU"/>
    <property type="match status" value="1"/>
</dbReference>
<name>A0A2V3V090_9SPHN</name>
<protein>
    <recommendedName>
        <fullName evidence="4">aldehyde dehydrogenase (NAD(+))</fullName>
        <ecNumber evidence="4">1.2.1.3</ecNumber>
    </recommendedName>
</protein>
<feature type="domain" description="Aldehyde dehydrogenase" evidence="7">
    <location>
        <begin position="27"/>
        <end position="481"/>
    </location>
</feature>
<dbReference type="InterPro" id="IPR044638">
    <property type="entry name" value="ALDH7A1-like"/>
</dbReference>
<evidence type="ECO:0000256" key="5">
    <source>
        <dbReference type="PROSITE-ProRule" id="PRU10007"/>
    </source>
</evidence>
<dbReference type="InterPro" id="IPR016161">
    <property type="entry name" value="Ald_DH/histidinol_DH"/>
</dbReference>
<gene>
    <name evidence="8" type="ORF">C7451_108176</name>
</gene>
<dbReference type="Pfam" id="PF00171">
    <property type="entry name" value="Aldedh"/>
    <property type="match status" value="1"/>
</dbReference>
<comment type="similarity">
    <text evidence="6">Belongs to the aldehyde dehydrogenase family.</text>
</comment>
<dbReference type="OrthoDB" id="9802947at2"/>
<dbReference type="EC" id="1.2.1.3" evidence="4"/>
<evidence type="ECO:0000256" key="4">
    <source>
        <dbReference type="ARBA" id="ARBA00024226"/>
    </source>
</evidence>
<dbReference type="AlphaFoldDB" id="A0A2V3V090"/>
<dbReference type="InterPro" id="IPR015590">
    <property type="entry name" value="Aldehyde_DH_dom"/>
</dbReference>
<comment type="caution">
    <text evidence="8">The sequence shown here is derived from an EMBL/GenBank/DDBJ whole genome shotgun (WGS) entry which is preliminary data.</text>
</comment>
<sequence>MNPSKNDVDRVLSIFGLNIPEGRNLISSPVDGMDIGGFNSAGLPDVADIAQRSQSAFAQWRIIPAPRRGELVRRFGEALRSRKTELGLLVTLDCGKPLSEGLGEVQEMIDICDFAVGLSRQLHGLTIASERPGHRMSETWHPLGPVAIITAFNFPVAVWAWNAALALVCGNSVVWKPSEKTPLTALAVQALFDRVARDFGPDAPRDLAQLVLGDATTGAALVDDPRMALISATGSTAMGRTVGQAAAKRFARSLLELGGNNATIVAPSADMELALTGCAFGFMGTTGQRCTSLRRLLVHRSVFDSFVPRIISAAARLPIGDPRDPANLAGPLIDGAAYAAMRDALADARALGATIHGGERIAGPGQGVYVRPAVVEMPAQTGPMLRETFAPIVYCLRYDELDEAIALNNAAAQGLSSSIFTNDLREAEAFVAAAGSDCGIANVNIGTSGAEIGGAFGGEKETGGGRESGSDSWRAYMRRQTSTVNYSRALPLAQGVRFEL</sequence>
<accession>A0A2V3V090</accession>
<keyword evidence="2 6" id="KW-0560">Oxidoreductase</keyword>
<keyword evidence="9" id="KW-1185">Reference proteome</keyword>
<dbReference type="RefSeq" id="WP_110299188.1">
    <property type="nucleotide sequence ID" value="NZ_QJJM01000008.1"/>
</dbReference>
<dbReference type="EMBL" id="QJJM01000008">
    <property type="protein sequence ID" value="PXW74514.1"/>
    <property type="molecule type" value="Genomic_DNA"/>
</dbReference>
<dbReference type="Gene3D" id="3.40.309.10">
    <property type="entry name" value="Aldehyde Dehydrogenase, Chain A, domain 2"/>
    <property type="match status" value="1"/>
</dbReference>
<evidence type="ECO:0000256" key="6">
    <source>
        <dbReference type="RuleBase" id="RU003345"/>
    </source>
</evidence>
<evidence type="ECO:0000259" key="7">
    <source>
        <dbReference type="Pfam" id="PF00171"/>
    </source>
</evidence>
<proteinExistence type="inferred from homology"/>
<dbReference type="Gene3D" id="3.40.605.10">
    <property type="entry name" value="Aldehyde Dehydrogenase, Chain A, domain 1"/>
    <property type="match status" value="1"/>
</dbReference>
<dbReference type="PANTHER" id="PTHR43521:SF1">
    <property type="entry name" value="ALPHA-AMINOADIPIC SEMIALDEHYDE DEHYDROGENASE"/>
    <property type="match status" value="1"/>
</dbReference>
<dbReference type="PANTHER" id="PTHR43521">
    <property type="entry name" value="ALPHA-AMINOADIPIC SEMIALDEHYDE DEHYDROGENASE"/>
    <property type="match status" value="1"/>
</dbReference>
<organism evidence="8 9">
    <name type="scientific">Blastomonas natatoria</name>
    <dbReference type="NCBI Taxonomy" id="34015"/>
    <lineage>
        <taxon>Bacteria</taxon>
        <taxon>Pseudomonadati</taxon>
        <taxon>Pseudomonadota</taxon>
        <taxon>Alphaproteobacteria</taxon>
        <taxon>Sphingomonadales</taxon>
        <taxon>Sphingomonadaceae</taxon>
        <taxon>Blastomonas</taxon>
    </lineage>
</organism>
<evidence type="ECO:0000256" key="2">
    <source>
        <dbReference type="ARBA" id="ARBA00023002"/>
    </source>
</evidence>
<dbReference type="SUPFAM" id="SSF53720">
    <property type="entry name" value="ALDH-like"/>
    <property type="match status" value="1"/>
</dbReference>
<feature type="active site" evidence="5">
    <location>
        <position position="256"/>
    </location>
</feature>